<name>A0A9D9DI60_9FIRM</name>
<comment type="function">
    <text evidence="13">Endonuclease that resolves Holliday junction intermediates in genetic recombination. Cleaves mobile four-strand junctions by introducing symmetrical nicks in paired strands. Promotes annealing of linear ssDNA with homologous dsDNA. Required for DNA repair, homologous recombination and chromosome segregation.</text>
</comment>
<dbReference type="GO" id="GO:0006281">
    <property type="term" value="P:DNA repair"/>
    <property type="evidence" value="ECO:0007669"/>
    <property type="project" value="UniProtKB-UniRule"/>
</dbReference>
<keyword evidence="10 13" id="KW-0234">DNA repair</keyword>
<evidence type="ECO:0000256" key="8">
    <source>
        <dbReference type="ARBA" id="ARBA00022842"/>
    </source>
</evidence>
<keyword evidence="7 13" id="KW-0378">Hydrolase</keyword>
<keyword evidence="8 13" id="KW-0460">Magnesium</keyword>
<evidence type="ECO:0000256" key="4">
    <source>
        <dbReference type="ARBA" id="ARBA00022723"/>
    </source>
</evidence>
<dbReference type="EC" id="3.1.21.10" evidence="13"/>
<keyword evidence="6 13" id="KW-0227">DNA damage</keyword>
<dbReference type="GO" id="GO:0007059">
    <property type="term" value="P:chromosome segregation"/>
    <property type="evidence" value="ECO:0007669"/>
    <property type="project" value="UniProtKB-UniRule"/>
</dbReference>
<evidence type="ECO:0000313" key="15">
    <source>
        <dbReference type="EMBL" id="MBO8426625.1"/>
    </source>
</evidence>
<keyword evidence="2 13" id="KW-0963">Cytoplasm</keyword>
<keyword evidence="9 13" id="KW-0233">DNA recombination</keyword>
<dbReference type="InterPro" id="IPR011856">
    <property type="entry name" value="tRNA_endonuc-like_dom_sf"/>
</dbReference>
<evidence type="ECO:0000256" key="12">
    <source>
        <dbReference type="ARBA" id="ARBA00029523"/>
    </source>
</evidence>
<evidence type="ECO:0000256" key="7">
    <source>
        <dbReference type="ARBA" id="ARBA00022801"/>
    </source>
</evidence>
<feature type="region of interest" description="Disordered" evidence="14">
    <location>
        <begin position="1"/>
        <end position="23"/>
    </location>
</feature>
<evidence type="ECO:0000256" key="9">
    <source>
        <dbReference type="ARBA" id="ARBA00023172"/>
    </source>
</evidence>
<organism evidence="15 16">
    <name type="scientific">Candidatus Alloenteromonas pullistercoris</name>
    <dbReference type="NCBI Taxonomy" id="2840785"/>
    <lineage>
        <taxon>Bacteria</taxon>
        <taxon>Bacillati</taxon>
        <taxon>Bacillota</taxon>
        <taxon>Bacillota incertae sedis</taxon>
        <taxon>Candidatus Alloenteromonas</taxon>
    </lineage>
</organism>
<evidence type="ECO:0000256" key="1">
    <source>
        <dbReference type="ARBA" id="ARBA00004496"/>
    </source>
</evidence>
<evidence type="ECO:0000256" key="11">
    <source>
        <dbReference type="ARBA" id="ARBA00023447"/>
    </source>
</evidence>
<dbReference type="GO" id="GO:0000287">
    <property type="term" value="F:magnesium ion binding"/>
    <property type="evidence" value="ECO:0007669"/>
    <property type="project" value="UniProtKB-UniRule"/>
</dbReference>
<feature type="binding site" evidence="13">
    <location>
        <position position="88"/>
    </location>
    <ligand>
        <name>Mg(2+)</name>
        <dbReference type="ChEBI" id="CHEBI:18420"/>
    </ligand>
</feature>
<keyword evidence="3 13" id="KW-0540">Nuclease</keyword>
<dbReference type="SUPFAM" id="SSF52980">
    <property type="entry name" value="Restriction endonuclease-like"/>
    <property type="match status" value="1"/>
</dbReference>
<accession>A0A9D9DI60</accession>
<keyword evidence="5 13" id="KW-0255">Endonuclease</keyword>
<comment type="catalytic activity">
    <reaction evidence="13">
        <text>Endonucleolytic cleavage at a junction such as a reciprocal single-stranded crossover between two homologous DNA duplexes (Holliday junction).</text>
        <dbReference type="EC" id="3.1.21.10"/>
    </reaction>
</comment>
<dbReference type="Pfam" id="PF03838">
    <property type="entry name" value="RecU"/>
    <property type="match status" value="1"/>
</dbReference>
<dbReference type="HAMAP" id="MF_00130">
    <property type="entry name" value="RecU"/>
    <property type="match status" value="1"/>
</dbReference>
<evidence type="ECO:0000256" key="13">
    <source>
        <dbReference type="HAMAP-Rule" id="MF_00130"/>
    </source>
</evidence>
<protein>
    <recommendedName>
        <fullName evidence="12 13">Holliday junction resolvase RecU</fullName>
        <ecNumber evidence="13">3.1.21.10</ecNumber>
    </recommendedName>
    <alternativeName>
        <fullName evidence="13">Recombination protein U homolog</fullName>
    </alternativeName>
</protein>
<evidence type="ECO:0000256" key="5">
    <source>
        <dbReference type="ARBA" id="ARBA00022759"/>
    </source>
</evidence>
<evidence type="ECO:0000256" key="14">
    <source>
        <dbReference type="SAM" id="MobiDB-lite"/>
    </source>
</evidence>
<feature type="binding site" evidence="13">
    <location>
        <position position="101"/>
    </location>
    <ligand>
        <name>Mg(2+)</name>
        <dbReference type="ChEBI" id="CHEBI:18420"/>
    </ligand>
</feature>
<evidence type="ECO:0000256" key="3">
    <source>
        <dbReference type="ARBA" id="ARBA00022722"/>
    </source>
</evidence>
<proteinExistence type="inferred from homology"/>
<dbReference type="PIRSF" id="PIRSF037785">
    <property type="entry name" value="RecU"/>
    <property type="match status" value="1"/>
</dbReference>
<feature type="binding site" evidence="13">
    <location>
        <position position="120"/>
    </location>
    <ligand>
        <name>Mg(2+)</name>
        <dbReference type="ChEBI" id="CHEBI:18420"/>
    </ligand>
</feature>
<evidence type="ECO:0000313" key="16">
    <source>
        <dbReference type="Proteomes" id="UP000823634"/>
    </source>
</evidence>
<comment type="similarity">
    <text evidence="11 13">Belongs to the RecU family.</text>
</comment>
<dbReference type="AlphaFoldDB" id="A0A9D9DI60"/>
<gene>
    <name evidence="13" type="primary">recU</name>
    <name evidence="15" type="ORF">IAC61_04825</name>
</gene>
<dbReference type="GO" id="GO:0005737">
    <property type="term" value="C:cytoplasm"/>
    <property type="evidence" value="ECO:0007669"/>
    <property type="project" value="UniProtKB-SubCell"/>
</dbReference>
<dbReference type="Proteomes" id="UP000823634">
    <property type="component" value="Unassembled WGS sequence"/>
</dbReference>
<evidence type="ECO:0000256" key="10">
    <source>
        <dbReference type="ARBA" id="ARBA00023204"/>
    </source>
</evidence>
<feature type="binding site" evidence="13">
    <location>
        <position position="86"/>
    </location>
    <ligand>
        <name>Mg(2+)</name>
        <dbReference type="ChEBI" id="CHEBI:18420"/>
    </ligand>
</feature>
<reference evidence="15" key="1">
    <citation type="submission" date="2020-10" db="EMBL/GenBank/DDBJ databases">
        <authorList>
            <person name="Gilroy R."/>
        </authorList>
    </citation>
    <scope>NUCLEOTIDE SEQUENCE</scope>
    <source>
        <strain evidence="15">17113</strain>
    </source>
</reference>
<dbReference type="GO" id="GO:0008821">
    <property type="term" value="F:crossover junction DNA endonuclease activity"/>
    <property type="evidence" value="ECO:0007669"/>
    <property type="project" value="UniProtKB-EC"/>
</dbReference>
<dbReference type="CDD" id="cd22354">
    <property type="entry name" value="RecU-like"/>
    <property type="match status" value="1"/>
</dbReference>
<evidence type="ECO:0000256" key="2">
    <source>
        <dbReference type="ARBA" id="ARBA00022490"/>
    </source>
</evidence>
<comment type="caution">
    <text evidence="15">The sequence shown here is derived from an EMBL/GenBank/DDBJ whole genome shotgun (WGS) entry which is preliminary data.</text>
</comment>
<feature type="site" description="Transition state stabilizer" evidence="13">
    <location>
        <position position="103"/>
    </location>
</feature>
<reference evidence="15" key="2">
    <citation type="journal article" date="2021" name="PeerJ">
        <title>Extensive microbial diversity within the chicken gut microbiome revealed by metagenomics and culture.</title>
        <authorList>
            <person name="Gilroy R."/>
            <person name="Ravi A."/>
            <person name="Getino M."/>
            <person name="Pursley I."/>
            <person name="Horton D.L."/>
            <person name="Alikhan N.F."/>
            <person name="Baker D."/>
            <person name="Gharbi K."/>
            <person name="Hall N."/>
            <person name="Watson M."/>
            <person name="Adriaenssens E.M."/>
            <person name="Foster-Nyarko E."/>
            <person name="Jarju S."/>
            <person name="Secka A."/>
            <person name="Antonio M."/>
            <person name="Oren A."/>
            <person name="Chaudhuri R.R."/>
            <person name="La Ragione R."/>
            <person name="Hildebrand F."/>
            <person name="Pallen M.J."/>
        </authorList>
    </citation>
    <scope>NUCLEOTIDE SEQUENCE</scope>
    <source>
        <strain evidence="15">17113</strain>
    </source>
</reference>
<comment type="subcellular location">
    <subcellularLocation>
        <location evidence="1 13">Cytoplasm</location>
    </subcellularLocation>
</comment>
<dbReference type="GO" id="GO:0006310">
    <property type="term" value="P:DNA recombination"/>
    <property type="evidence" value="ECO:0007669"/>
    <property type="project" value="UniProtKB-UniRule"/>
</dbReference>
<dbReference type="InterPro" id="IPR004612">
    <property type="entry name" value="Resolv_RecU"/>
</dbReference>
<dbReference type="EMBL" id="JADINA010000032">
    <property type="protein sequence ID" value="MBO8426625.1"/>
    <property type="molecule type" value="Genomic_DNA"/>
</dbReference>
<keyword evidence="4 13" id="KW-0479">Metal-binding</keyword>
<evidence type="ECO:0000256" key="6">
    <source>
        <dbReference type="ARBA" id="ARBA00022763"/>
    </source>
</evidence>
<sequence length="197" mass="22275">MSPLKYPGGVTPPKSEAKPKGKKLNLRVAPGNRGLDFEAEINATNDYYSEKGLALITKRPTPIQAVKVDYSHGPKITEAFFLSQSTTDYNGVYKGRYIDFEAKSTRSKTSFPLSNIPPQQISHLEKVIANGGIAFFLVNWHSIGETYLVPAQYIIDFYKSRPRSSITLEEMKAHSYLVKEGYRPRYDYLPLLIEHLL</sequence>
<comment type="cofactor">
    <cofactor evidence="13">
        <name>Mg(2+)</name>
        <dbReference type="ChEBI" id="CHEBI:18420"/>
    </cofactor>
    <text evidence="13">Binds 1 Mg(2+) ion per subunit.</text>
</comment>
<dbReference type="Gene3D" id="3.40.1350.10">
    <property type="match status" value="1"/>
</dbReference>
<dbReference type="InterPro" id="IPR011335">
    <property type="entry name" value="Restrct_endonuc-II-like"/>
</dbReference>
<dbReference type="GO" id="GO:0003676">
    <property type="term" value="F:nucleic acid binding"/>
    <property type="evidence" value="ECO:0007669"/>
    <property type="project" value="InterPro"/>
</dbReference>